<name>A0ACB8JEP9_CITSI</name>
<evidence type="ECO:0000313" key="1">
    <source>
        <dbReference type="EMBL" id="KAH9716251.1"/>
    </source>
</evidence>
<dbReference type="EMBL" id="CM039176">
    <property type="protein sequence ID" value="KAH9716251.1"/>
    <property type="molecule type" value="Genomic_DNA"/>
</dbReference>
<organism evidence="1 2">
    <name type="scientific">Citrus sinensis</name>
    <name type="common">Sweet orange</name>
    <name type="synonym">Citrus aurantium var. sinensis</name>
    <dbReference type="NCBI Taxonomy" id="2711"/>
    <lineage>
        <taxon>Eukaryota</taxon>
        <taxon>Viridiplantae</taxon>
        <taxon>Streptophyta</taxon>
        <taxon>Embryophyta</taxon>
        <taxon>Tracheophyta</taxon>
        <taxon>Spermatophyta</taxon>
        <taxon>Magnoliopsida</taxon>
        <taxon>eudicotyledons</taxon>
        <taxon>Gunneridae</taxon>
        <taxon>Pentapetalae</taxon>
        <taxon>rosids</taxon>
        <taxon>malvids</taxon>
        <taxon>Sapindales</taxon>
        <taxon>Rutaceae</taxon>
        <taxon>Aurantioideae</taxon>
        <taxon>Citrus</taxon>
    </lineage>
</organism>
<sequence length="1007" mass="111736">MLKYIRLSNNKLSGPIPRELCESESLVEINLDGNMLSGTIEDVFDRCTNLSELVLVNNRISGSIPEYISELPLKVLDLQYNNFTGVIPVSLWNSENLMEFNAASNLLEGSLSWEIGNAVALEKLDLSSNMLTGRIPKEIGNLTGIQILKLKSNFFDGIIPMELGDCISLNTLDLGNNNLNGSIPEKIADLTQLQFLDLSHNNLSGPIPSKPSFYFREALFHQNLVTLKLQGLYLGYNQLTGSIPRSLGRLNGLVKLNLTADKLSGSVPTNFGNLNGLTHLDLSYNELDGELPSSLSHILGIEGLYVQSNKLSGPVDKLFLNSVAWKIAIMNLSNNFFDGGLPQSLSTLSYLIRMDFHLNKLTGEIPSDLGNLVHLEYLDFSRNMLGGPIPEKMCSLPNLLYMNLADNRLEGEVPRSGICQNLSIISLAGNKDLCGKSMGSDCQILTFGKLALVGIVVGSVFVIAIIVSVLWWWIQRSNRQSDPKETGESKQNSISNQNRKSISDRSSSALMEHLSINLGMFEPSLQKLTYDQIVAGTNKFCEENVIGGGGFGTVFKVDEEKLLVYEYMVKGSLDDWLRNRAASLDWGKRCKIVGSAARGLAFLHHGFQPHIIHRDIKASNILLNDDFEAKISDFGLARLISDCESHVSTVVAGTIGYVPPEYGGTGKATERGDVYSFGVILLELVTGKQPTGPEFEDKDGENLVDWVLHMMKNEQANEVLDPAVLNANSKPTMLKMLQIATGYISNDPTVRPTMLHVLELIENIIMDEPPEEIKIERGESSGTKDIQLRCSMEKAEAKCVDEQHKEPEQLRDLTSARNVETLKLKIMKLRRRRSLKENSLLLKRARIQFLIVLGVSSNFFFLLFDVHGLGLGSLSDMDDSTATFAEADSLDLLGAIVLDNVSGTFDIWNKFYANSTSGPGYTIKRDFNRIGNTEFNPKHHLSHFASQTLRRCSDSVIDPKIFFHPKNSKICVINNDEPLKFRAAVSFTYTTNFMYKFSIASFQCIPE</sequence>
<accession>A0ACB8JEP9</accession>
<keyword evidence="1" id="KW-0808">Transferase</keyword>
<dbReference type="Proteomes" id="UP000829398">
    <property type="component" value="Chromosome 7"/>
</dbReference>
<proteinExistence type="predicted"/>
<gene>
    <name evidence="1" type="ORF">KPL71_021396</name>
</gene>
<keyword evidence="1" id="KW-0675">Receptor</keyword>
<protein>
    <submittedName>
        <fullName evidence="1">Leucine-rich repeat receptor protein kinase EMS1</fullName>
    </submittedName>
</protein>
<keyword evidence="1" id="KW-0418">Kinase</keyword>
<keyword evidence="2" id="KW-1185">Reference proteome</keyword>
<evidence type="ECO:0000313" key="2">
    <source>
        <dbReference type="Proteomes" id="UP000829398"/>
    </source>
</evidence>
<comment type="caution">
    <text evidence="1">The sequence shown here is derived from an EMBL/GenBank/DDBJ whole genome shotgun (WGS) entry which is preliminary data.</text>
</comment>
<reference evidence="2" key="1">
    <citation type="journal article" date="2023" name="Hortic. Res.">
        <title>A chromosome-level phased genome enabling allele-level studies in sweet orange: a case study on citrus Huanglongbing tolerance.</title>
        <authorList>
            <person name="Wu B."/>
            <person name="Yu Q."/>
            <person name="Deng Z."/>
            <person name="Duan Y."/>
            <person name="Luo F."/>
            <person name="Gmitter F. Jr."/>
        </authorList>
    </citation>
    <scope>NUCLEOTIDE SEQUENCE [LARGE SCALE GENOMIC DNA]</scope>
    <source>
        <strain evidence="2">cv. Valencia</strain>
    </source>
</reference>